<evidence type="ECO:0000313" key="2">
    <source>
        <dbReference type="EMBL" id="OXA42826.1"/>
    </source>
</evidence>
<feature type="compositionally biased region" description="Low complexity" evidence="1">
    <location>
        <begin position="30"/>
        <end position="45"/>
    </location>
</feature>
<dbReference type="OrthoDB" id="74314at2759"/>
<evidence type="ECO:0000256" key="1">
    <source>
        <dbReference type="SAM" id="MobiDB-lite"/>
    </source>
</evidence>
<keyword evidence="3" id="KW-1185">Reference proteome</keyword>
<dbReference type="InterPro" id="IPR023578">
    <property type="entry name" value="Ras_GEF_dom_sf"/>
</dbReference>
<dbReference type="SUPFAM" id="SSF48366">
    <property type="entry name" value="Ras GEF"/>
    <property type="match status" value="1"/>
</dbReference>
<accession>A0A226DF48</accession>
<dbReference type="EMBL" id="LNIX01000025">
    <property type="protein sequence ID" value="OXA42826.1"/>
    <property type="molecule type" value="Genomic_DNA"/>
</dbReference>
<proteinExistence type="predicted"/>
<reference evidence="2 3" key="1">
    <citation type="submission" date="2015-12" db="EMBL/GenBank/DDBJ databases">
        <title>The genome of Folsomia candida.</title>
        <authorList>
            <person name="Faddeeva A."/>
            <person name="Derks M.F."/>
            <person name="Anvar Y."/>
            <person name="Smit S."/>
            <person name="Van Straalen N."/>
            <person name="Roelofs D."/>
        </authorList>
    </citation>
    <scope>NUCLEOTIDE SEQUENCE [LARGE SCALE GENOMIC DNA]</scope>
    <source>
        <strain evidence="2 3">VU population</strain>
        <tissue evidence="2">Whole body</tissue>
    </source>
</reference>
<name>A0A226DF48_FOLCA</name>
<comment type="caution">
    <text evidence="2">The sequence shown here is derived from an EMBL/GenBank/DDBJ whole genome shotgun (WGS) entry which is preliminary data.</text>
</comment>
<dbReference type="STRING" id="158441.A0A226DF48"/>
<dbReference type="Proteomes" id="UP000198287">
    <property type="component" value="Unassembled WGS sequence"/>
</dbReference>
<dbReference type="Gene3D" id="1.20.870.10">
    <property type="entry name" value="Son of sevenless (SoS) protein Chain: S domain 1"/>
    <property type="match status" value="1"/>
</dbReference>
<protein>
    <submittedName>
        <fullName evidence="2">Ras guanyl-releasing protein 3</fullName>
    </submittedName>
</protein>
<gene>
    <name evidence="2" type="ORF">Fcan01_22548</name>
</gene>
<dbReference type="AlphaFoldDB" id="A0A226DF48"/>
<feature type="non-terminal residue" evidence="2">
    <location>
        <position position="195"/>
    </location>
</feature>
<feature type="region of interest" description="Disordered" evidence="1">
    <location>
        <begin position="1"/>
        <end position="45"/>
    </location>
</feature>
<sequence>MDEGTKGSITPTSTVAAAATKRTKFRRTGGSKNASSWSSSAGSSSATTTTHHHAALIASLLADLSSEVIFEDERQLHPGLPIRAASIRALVRLCVQSFNAKGEVREDLSTFPRTLFLMHQWFTSSPQLAFLLISSWEGAGVVAPCCDPHCTHFMLTPSASSESSSSNSSAHSYAPPTSHPPCRTLRFRAQVIFAL</sequence>
<organism evidence="2 3">
    <name type="scientific">Folsomia candida</name>
    <name type="common">Springtail</name>
    <dbReference type="NCBI Taxonomy" id="158441"/>
    <lineage>
        <taxon>Eukaryota</taxon>
        <taxon>Metazoa</taxon>
        <taxon>Ecdysozoa</taxon>
        <taxon>Arthropoda</taxon>
        <taxon>Hexapoda</taxon>
        <taxon>Collembola</taxon>
        <taxon>Entomobryomorpha</taxon>
        <taxon>Isotomoidea</taxon>
        <taxon>Isotomidae</taxon>
        <taxon>Proisotominae</taxon>
        <taxon>Folsomia</taxon>
    </lineage>
</organism>
<evidence type="ECO:0000313" key="3">
    <source>
        <dbReference type="Proteomes" id="UP000198287"/>
    </source>
</evidence>